<evidence type="ECO:0000259" key="13">
    <source>
        <dbReference type="PROSITE" id="PS50109"/>
    </source>
</evidence>
<dbReference type="InterPro" id="IPR001789">
    <property type="entry name" value="Sig_transdc_resp-reg_receiver"/>
</dbReference>
<evidence type="ECO:0000256" key="6">
    <source>
        <dbReference type="ARBA" id="ARBA00023015"/>
    </source>
</evidence>
<dbReference type="Pfam" id="PF00072">
    <property type="entry name" value="Response_reg"/>
    <property type="match status" value="1"/>
</dbReference>
<name>A0A1S2VMF4_9BACT</name>
<dbReference type="PRINTS" id="PR00344">
    <property type="entry name" value="BCTRLSENSOR"/>
</dbReference>
<dbReference type="GO" id="GO:0000155">
    <property type="term" value="F:phosphorelay sensor kinase activity"/>
    <property type="evidence" value="ECO:0007669"/>
    <property type="project" value="InterPro"/>
</dbReference>
<evidence type="ECO:0000256" key="2">
    <source>
        <dbReference type="ARBA" id="ARBA00012438"/>
    </source>
</evidence>
<gene>
    <name evidence="15" type="ORF">BLX24_08935</name>
</gene>
<dbReference type="InterPro" id="IPR004358">
    <property type="entry name" value="Sig_transdc_His_kin-like_C"/>
</dbReference>
<dbReference type="SMART" id="SM00388">
    <property type="entry name" value="HisKA"/>
    <property type="match status" value="1"/>
</dbReference>
<keyword evidence="11" id="KW-0732">Signal</keyword>
<dbReference type="SUPFAM" id="SSF46689">
    <property type="entry name" value="Homeodomain-like"/>
    <property type="match status" value="1"/>
</dbReference>
<keyword evidence="3 9" id="KW-0597">Phosphoprotein</keyword>
<dbReference type="PROSITE" id="PS50109">
    <property type="entry name" value="HIS_KIN"/>
    <property type="match status" value="1"/>
</dbReference>
<keyword evidence="5 15" id="KW-0418">Kinase</keyword>
<dbReference type="SUPFAM" id="SSF52172">
    <property type="entry name" value="CheY-like"/>
    <property type="match status" value="1"/>
</dbReference>
<evidence type="ECO:0000313" key="16">
    <source>
        <dbReference type="Proteomes" id="UP000181790"/>
    </source>
</evidence>
<dbReference type="InterPro" id="IPR011006">
    <property type="entry name" value="CheY-like_superfamily"/>
</dbReference>
<evidence type="ECO:0000259" key="12">
    <source>
        <dbReference type="PROSITE" id="PS01124"/>
    </source>
</evidence>
<sequence>MKWTVVYRFSLLIVILAFTRVPAQDAANRFRFKHITVNEGLSHSDAMAVAQDQQGFTWIGTNKGIDRYDGYTLKKYNLPINPETGMSANRIRSLHVSNTGELWVGVERSGLFWYDPDKDCFVSLAERAGADAFPDQLARLSESNVNAITHDRLGRLWVGTWRYGPQVLTFGKSGDLTGWQTVHLTKPAPYEPAVNRMATDRQGRVWIGTFGTGLWVVDGLARKLPQQAAQIPQLSHTTIRAMHADRHGDLWIGTDNRVLWSGAPALAHAPNLIMQPFRRTFAGLESLYLDSADRLWISTNYGLLLVEAGVRNGQTMPVAETRVQTFLPQDTDPYSINSVRVHDILEDRFHNLWLATSAGGLNQVRLQAQPFGLLRRQLLGQTSPANNYINAICEDKPHNLLWIGTRNGLAAYDPVRKTYQNYLSRVLSGDVNGVDVSALFMASDGTLWIGTRYNGLYRFRDRQPERIAESPQGPKWYDLSIEHITEDRFGTIWVASFNAGLHRYTRQGRYLSPAENVLKTRQITSLLYEPQQDILWVSTRDAGVLKTKITADTIRLLKRFAYVPKDSSSLATNYTWPLLKDQQGDLWIGTIGGGLHRLRRQPAGQEHIERFQKWLPETDVESLLTDAVGNLWVGGAGLFRFSPATKALRHYDVTDGLQSNAFKVGAALRAQDGTMYFGGTNGITYFRPAALQTASAPPVVQITGLRIMNQAIGIGDTRDGDVVVPCAFAASPTVTIHAADNDFSVEFVALNYLNPTKHQYAYQLVGYNRDWVQPAPGQRSASFANLPPGNYTFLVKASNGDGVWSAKPAMMQFRVLPPWWRTWWACMLYLLAGTGALLVYRRVTGTQRELKNKLAFEQFKNDKEKELTDLKMAFFTNVSHELRTPLTLILGPMEELATSQHPLTGYQDRIVLMHQQTRKLFDLVNQLLDFRKVESGHVSLQISRGNIIEFLTEIFLIFRLKAEEHALDYRMALPEEPVPLYFDRSKLEIVLTNLLSNALKYTPDGGKIRLSATITGHPEQESVRQAGKLTNNFLEIRVQDWGVGMPAEELDRIFDPYYQASHTRTLRMIGSGIGLSLVKQFVAYHAGEITVDSAVQQGTTFTLRLPFGHSHFAPADIQEAGQPGDLYELPATGTSSLPDPDAPDAEPMLPQSLRILLVEDNDEVRHYLQQLFEADFDVMTAPDGLEGWQKAQHSQPDLVISDIMMPYSDGLELCKRIKQHPKTMHIPVVLLTARAAAMHELEGLETGADDYVAKPFNPRLLYAKVTTLLRNRYKLREYYQRQILLEPTDVVIPDADKAFLEQAMRIVEAELQNPAFNVQTLVQEMGMSQSVFYRRLKSITGQTVVEFIRDVRMKRAARLLATSNLRVSEVAYQVGIEDIKYFRKSFQKIFSLSPSDYARQHRSTGIAEE</sequence>
<evidence type="ECO:0000256" key="7">
    <source>
        <dbReference type="ARBA" id="ARBA00023125"/>
    </source>
</evidence>
<dbReference type="PANTHER" id="PTHR43547:SF2">
    <property type="entry name" value="HYBRID SIGNAL TRANSDUCTION HISTIDINE KINASE C"/>
    <property type="match status" value="1"/>
</dbReference>
<dbReference type="InterPro" id="IPR018062">
    <property type="entry name" value="HTH_AraC-typ_CS"/>
</dbReference>
<keyword evidence="8" id="KW-0804">Transcription</keyword>
<evidence type="ECO:0000256" key="4">
    <source>
        <dbReference type="ARBA" id="ARBA00022679"/>
    </source>
</evidence>
<dbReference type="EC" id="2.7.13.3" evidence="2"/>
<accession>A0A1S2VMF4</accession>
<dbReference type="InterPro" id="IPR036890">
    <property type="entry name" value="HATPase_C_sf"/>
</dbReference>
<dbReference type="Gene3D" id="1.10.287.130">
    <property type="match status" value="1"/>
</dbReference>
<dbReference type="SUPFAM" id="SSF55874">
    <property type="entry name" value="ATPase domain of HSP90 chaperone/DNA topoisomerase II/histidine kinase"/>
    <property type="match status" value="1"/>
</dbReference>
<dbReference type="RefSeq" id="WP_071502750.1">
    <property type="nucleotide sequence ID" value="NZ_MORL01000003.1"/>
</dbReference>
<dbReference type="CDD" id="cd00082">
    <property type="entry name" value="HisKA"/>
    <property type="match status" value="1"/>
</dbReference>
<feature type="signal peptide" evidence="11">
    <location>
        <begin position="1"/>
        <end position="23"/>
    </location>
</feature>
<dbReference type="Gene3D" id="2.130.10.10">
    <property type="entry name" value="YVTN repeat-like/Quinoprotein amine dehydrogenase"/>
    <property type="match status" value="2"/>
</dbReference>
<dbReference type="SUPFAM" id="SSF63829">
    <property type="entry name" value="Calcium-dependent phosphotriesterase"/>
    <property type="match status" value="2"/>
</dbReference>
<dbReference type="InterPro" id="IPR013783">
    <property type="entry name" value="Ig-like_fold"/>
</dbReference>
<dbReference type="Pfam" id="PF00512">
    <property type="entry name" value="HisKA"/>
    <property type="match status" value="1"/>
</dbReference>
<dbReference type="InterPro" id="IPR018060">
    <property type="entry name" value="HTH_AraC"/>
</dbReference>
<dbReference type="Proteomes" id="UP000181790">
    <property type="component" value="Unassembled WGS sequence"/>
</dbReference>
<dbReference type="Pfam" id="PF07495">
    <property type="entry name" value="Y_Y_Y"/>
    <property type="match status" value="1"/>
</dbReference>
<evidence type="ECO:0000256" key="11">
    <source>
        <dbReference type="SAM" id="SignalP"/>
    </source>
</evidence>
<dbReference type="PROSITE" id="PS01124">
    <property type="entry name" value="HTH_ARAC_FAMILY_2"/>
    <property type="match status" value="1"/>
</dbReference>
<evidence type="ECO:0000256" key="3">
    <source>
        <dbReference type="ARBA" id="ARBA00022553"/>
    </source>
</evidence>
<dbReference type="GO" id="GO:0043565">
    <property type="term" value="F:sequence-specific DNA binding"/>
    <property type="evidence" value="ECO:0007669"/>
    <property type="project" value="InterPro"/>
</dbReference>
<dbReference type="InterPro" id="IPR009057">
    <property type="entry name" value="Homeodomain-like_sf"/>
</dbReference>
<dbReference type="InterPro" id="IPR011123">
    <property type="entry name" value="Y_Y_Y"/>
</dbReference>
<dbReference type="PROSITE" id="PS50110">
    <property type="entry name" value="RESPONSE_REGULATORY"/>
    <property type="match status" value="1"/>
</dbReference>
<comment type="caution">
    <text evidence="15">The sequence shown here is derived from an EMBL/GenBank/DDBJ whole genome shotgun (WGS) entry which is preliminary data.</text>
</comment>
<dbReference type="InterPro" id="IPR036097">
    <property type="entry name" value="HisK_dim/P_sf"/>
</dbReference>
<feature type="domain" description="Response regulatory" evidence="14">
    <location>
        <begin position="1154"/>
        <end position="1269"/>
    </location>
</feature>
<dbReference type="SMART" id="SM00387">
    <property type="entry name" value="HATPase_c"/>
    <property type="match status" value="1"/>
</dbReference>
<dbReference type="EMBL" id="MORL01000003">
    <property type="protein sequence ID" value="OIN59951.1"/>
    <property type="molecule type" value="Genomic_DNA"/>
</dbReference>
<feature type="chain" id="PRO_5010233491" description="histidine kinase" evidence="11">
    <location>
        <begin position="24"/>
        <end position="1409"/>
    </location>
</feature>
<dbReference type="CDD" id="cd17574">
    <property type="entry name" value="REC_OmpR"/>
    <property type="match status" value="1"/>
</dbReference>
<dbReference type="Pfam" id="PF02518">
    <property type="entry name" value="HATPase_c"/>
    <property type="match status" value="1"/>
</dbReference>
<reference evidence="15 16" key="1">
    <citation type="submission" date="2016-10" db="EMBL/GenBank/DDBJ databases">
        <title>Arsenicibacter rosenii gen. nov., sp. nov., an efficient arsenic-methylating bacterium isolated from an arsenic-contaminated paddy soil.</title>
        <authorList>
            <person name="Huang K."/>
        </authorList>
    </citation>
    <scope>NUCLEOTIDE SEQUENCE [LARGE SCALE GENOMIC DNA]</scope>
    <source>
        <strain evidence="15 16">SM-1</strain>
    </source>
</reference>
<keyword evidence="4" id="KW-0808">Transferase</keyword>
<dbReference type="InterPro" id="IPR011110">
    <property type="entry name" value="Reg_prop"/>
</dbReference>
<evidence type="ECO:0000256" key="5">
    <source>
        <dbReference type="ARBA" id="ARBA00022777"/>
    </source>
</evidence>
<dbReference type="InterPro" id="IPR003594">
    <property type="entry name" value="HATPase_dom"/>
</dbReference>
<evidence type="ECO:0000259" key="14">
    <source>
        <dbReference type="PROSITE" id="PS50110"/>
    </source>
</evidence>
<feature type="modified residue" description="4-aspartylphosphate" evidence="9">
    <location>
        <position position="1202"/>
    </location>
</feature>
<protein>
    <recommendedName>
        <fullName evidence="2">histidine kinase</fullName>
        <ecNumber evidence="2">2.7.13.3</ecNumber>
    </recommendedName>
</protein>
<dbReference type="Pfam" id="PF07494">
    <property type="entry name" value="Reg_prop"/>
    <property type="match status" value="2"/>
</dbReference>
<feature type="domain" description="Histidine kinase" evidence="13">
    <location>
        <begin position="877"/>
        <end position="1109"/>
    </location>
</feature>
<dbReference type="SMART" id="SM00342">
    <property type="entry name" value="HTH_ARAC"/>
    <property type="match status" value="1"/>
</dbReference>
<dbReference type="Gene3D" id="3.30.565.10">
    <property type="entry name" value="Histidine kinase-like ATPase, C-terminal domain"/>
    <property type="match status" value="1"/>
</dbReference>
<dbReference type="OrthoDB" id="9797097at2"/>
<dbReference type="FunFam" id="1.10.287.130:FF:000045">
    <property type="entry name" value="Two-component system sensor histidine kinase/response regulator"/>
    <property type="match status" value="1"/>
</dbReference>
<dbReference type="InterPro" id="IPR003661">
    <property type="entry name" value="HisK_dim/P_dom"/>
</dbReference>
<dbReference type="FunFam" id="3.30.565.10:FF:000006">
    <property type="entry name" value="Sensor histidine kinase WalK"/>
    <property type="match status" value="1"/>
</dbReference>
<dbReference type="SMART" id="SM00448">
    <property type="entry name" value="REC"/>
    <property type="match status" value="1"/>
</dbReference>
<dbReference type="PANTHER" id="PTHR43547">
    <property type="entry name" value="TWO-COMPONENT HISTIDINE KINASE"/>
    <property type="match status" value="1"/>
</dbReference>
<keyword evidence="16" id="KW-1185">Reference proteome</keyword>
<feature type="region of interest" description="Disordered" evidence="10">
    <location>
        <begin position="1123"/>
        <end position="1145"/>
    </location>
</feature>
<keyword evidence="7" id="KW-0238">DNA-binding</keyword>
<dbReference type="Gene3D" id="3.40.50.2300">
    <property type="match status" value="1"/>
</dbReference>
<evidence type="ECO:0000256" key="1">
    <source>
        <dbReference type="ARBA" id="ARBA00000085"/>
    </source>
</evidence>
<proteinExistence type="predicted"/>
<dbReference type="PROSITE" id="PS00041">
    <property type="entry name" value="HTH_ARAC_FAMILY_1"/>
    <property type="match status" value="1"/>
</dbReference>
<dbReference type="Gene3D" id="2.60.40.10">
    <property type="entry name" value="Immunoglobulins"/>
    <property type="match status" value="1"/>
</dbReference>
<feature type="domain" description="HTH araC/xylS-type" evidence="12">
    <location>
        <begin position="1301"/>
        <end position="1400"/>
    </location>
</feature>
<comment type="catalytic activity">
    <reaction evidence="1">
        <text>ATP + protein L-histidine = ADP + protein N-phospho-L-histidine.</text>
        <dbReference type="EC" id="2.7.13.3"/>
    </reaction>
</comment>
<evidence type="ECO:0000256" key="9">
    <source>
        <dbReference type="PROSITE-ProRule" id="PRU00169"/>
    </source>
</evidence>
<dbReference type="Pfam" id="PF12833">
    <property type="entry name" value="HTH_18"/>
    <property type="match status" value="1"/>
</dbReference>
<keyword evidence="6" id="KW-0805">Transcription regulation</keyword>
<dbReference type="Gene3D" id="1.10.10.60">
    <property type="entry name" value="Homeodomain-like"/>
    <property type="match status" value="2"/>
</dbReference>
<dbReference type="InterPro" id="IPR005467">
    <property type="entry name" value="His_kinase_dom"/>
</dbReference>
<dbReference type="GO" id="GO:0003700">
    <property type="term" value="F:DNA-binding transcription factor activity"/>
    <property type="evidence" value="ECO:0007669"/>
    <property type="project" value="InterPro"/>
</dbReference>
<dbReference type="InterPro" id="IPR015943">
    <property type="entry name" value="WD40/YVTN_repeat-like_dom_sf"/>
</dbReference>
<evidence type="ECO:0000313" key="15">
    <source>
        <dbReference type="EMBL" id="OIN59951.1"/>
    </source>
</evidence>
<organism evidence="15 16">
    <name type="scientific">Arsenicibacter rosenii</name>
    <dbReference type="NCBI Taxonomy" id="1750698"/>
    <lineage>
        <taxon>Bacteria</taxon>
        <taxon>Pseudomonadati</taxon>
        <taxon>Bacteroidota</taxon>
        <taxon>Cytophagia</taxon>
        <taxon>Cytophagales</taxon>
        <taxon>Spirosomataceae</taxon>
        <taxon>Arsenicibacter</taxon>
    </lineage>
</organism>
<evidence type="ECO:0000256" key="8">
    <source>
        <dbReference type="ARBA" id="ARBA00023163"/>
    </source>
</evidence>
<dbReference type="SUPFAM" id="SSF47384">
    <property type="entry name" value="Homodimeric domain of signal transducing histidine kinase"/>
    <property type="match status" value="1"/>
</dbReference>
<evidence type="ECO:0000256" key="10">
    <source>
        <dbReference type="SAM" id="MobiDB-lite"/>
    </source>
</evidence>